<feature type="compositionally biased region" description="Basic and acidic residues" evidence="9">
    <location>
        <begin position="14"/>
        <end position="27"/>
    </location>
</feature>
<evidence type="ECO:0000256" key="2">
    <source>
        <dbReference type="ARBA" id="ARBA00007079"/>
    </source>
</evidence>
<dbReference type="Pfam" id="PF11744">
    <property type="entry name" value="ALMT"/>
    <property type="match status" value="1"/>
</dbReference>
<name>A0AAP0JPB3_9MAGN</name>
<evidence type="ECO:0000256" key="8">
    <source>
        <dbReference type="ARBA" id="ARBA00023303"/>
    </source>
</evidence>
<evidence type="ECO:0000256" key="4">
    <source>
        <dbReference type="ARBA" id="ARBA00022692"/>
    </source>
</evidence>
<dbReference type="InterPro" id="IPR020966">
    <property type="entry name" value="ALMT"/>
</dbReference>
<keyword evidence="4" id="KW-0812">Transmembrane</keyword>
<keyword evidence="6" id="KW-0406">Ion transport</keyword>
<keyword evidence="11" id="KW-1185">Reference proteome</keyword>
<evidence type="ECO:0000256" key="6">
    <source>
        <dbReference type="ARBA" id="ARBA00023065"/>
    </source>
</evidence>
<proteinExistence type="inferred from homology"/>
<evidence type="ECO:0000313" key="11">
    <source>
        <dbReference type="Proteomes" id="UP001417504"/>
    </source>
</evidence>
<dbReference type="PANTHER" id="PTHR31086">
    <property type="entry name" value="ALUMINUM-ACTIVATED MALATE TRANSPORTER 10"/>
    <property type="match status" value="1"/>
</dbReference>
<dbReference type="GO" id="GO:0034220">
    <property type="term" value="P:monoatomic ion transmembrane transport"/>
    <property type="evidence" value="ECO:0007669"/>
    <property type="project" value="UniProtKB-KW"/>
</dbReference>
<keyword evidence="8" id="KW-0407">Ion channel</keyword>
<evidence type="ECO:0000256" key="7">
    <source>
        <dbReference type="ARBA" id="ARBA00023136"/>
    </source>
</evidence>
<evidence type="ECO:0000313" key="10">
    <source>
        <dbReference type="EMBL" id="KAK9137743.1"/>
    </source>
</evidence>
<gene>
    <name evidence="10" type="ORF">Sjap_008337</name>
</gene>
<comment type="subcellular location">
    <subcellularLocation>
        <location evidence="1">Membrane</location>
        <topology evidence="1">Multi-pass membrane protein</topology>
    </subcellularLocation>
</comment>
<accession>A0AAP0JPB3</accession>
<evidence type="ECO:0000256" key="1">
    <source>
        <dbReference type="ARBA" id="ARBA00004141"/>
    </source>
</evidence>
<reference evidence="10 11" key="1">
    <citation type="submission" date="2024-01" db="EMBL/GenBank/DDBJ databases">
        <title>Genome assemblies of Stephania.</title>
        <authorList>
            <person name="Yang L."/>
        </authorList>
    </citation>
    <scope>NUCLEOTIDE SEQUENCE [LARGE SCALE GENOMIC DNA]</scope>
    <source>
        <strain evidence="10">QJT</strain>
        <tissue evidence="10">Leaf</tissue>
    </source>
</reference>
<dbReference type="EMBL" id="JBBNAE010000003">
    <property type="protein sequence ID" value="KAK9137743.1"/>
    <property type="molecule type" value="Genomic_DNA"/>
</dbReference>
<dbReference type="GO" id="GO:0016020">
    <property type="term" value="C:membrane"/>
    <property type="evidence" value="ECO:0007669"/>
    <property type="project" value="UniProtKB-SubCell"/>
</dbReference>
<dbReference type="AlphaFoldDB" id="A0AAP0JPB3"/>
<keyword evidence="3" id="KW-0813">Transport</keyword>
<evidence type="ECO:0000256" key="5">
    <source>
        <dbReference type="ARBA" id="ARBA00022989"/>
    </source>
</evidence>
<evidence type="ECO:0000256" key="3">
    <source>
        <dbReference type="ARBA" id="ARBA00022448"/>
    </source>
</evidence>
<keyword evidence="7" id="KW-0472">Membrane</keyword>
<feature type="region of interest" description="Disordered" evidence="9">
    <location>
        <begin position="1"/>
        <end position="27"/>
    </location>
</feature>
<dbReference type="Proteomes" id="UP001417504">
    <property type="component" value="Unassembled WGS sequence"/>
</dbReference>
<sequence length="72" mass="8335">MDQSGLHGFGDEFFESKENDQKSDEIVSKDDKSFLQRYKSVLNSKTSEESFANFASWEPGHGGFKFRHPWTQ</sequence>
<protein>
    <submittedName>
        <fullName evidence="10">Uncharacterized protein</fullName>
    </submittedName>
</protein>
<comment type="similarity">
    <text evidence="2">Belongs to the aromatic acid exporter (TC 2.A.85) family.</text>
</comment>
<dbReference type="GO" id="GO:0015743">
    <property type="term" value="P:malate transport"/>
    <property type="evidence" value="ECO:0007669"/>
    <property type="project" value="InterPro"/>
</dbReference>
<keyword evidence="5" id="KW-1133">Transmembrane helix</keyword>
<organism evidence="10 11">
    <name type="scientific">Stephania japonica</name>
    <dbReference type="NCBI Taxonomy" id="461633"/>
    <lineage>
        <taxon>Eukaryota</taxon>
        <taxon>Viridiplantae</taxon>
        <taxon>Streptophyta</taxon>
        <taxon>Embryophyta</taxon>
        <taxon>Tracheophyta</taxon>
        <taxon>Spermatophyta</taxon>
        <taxon>Magnoliopsida</taxon>
        <taxon>Ranunculales</taxon>
        <taxon>Menispermaceae</taxon>
        <taxon>Menispermoideae</taxon>
        <taxon>Cissampelideae</taxon>
        <taxon>Stephania</taxon>
    </lineage>
</organism>
<comment type="caution">
    <text evidence="10">The sequence shown here is derived from an EMBL/GenBank/DDBJ whole genome shotgun (WGS) entry which is preliminary data.</text>
</comment>
<evidence type="ECO:0000256" key="9">
    <source>
        <dbReference type="SAM" id="MobiDB-lite"/>
    </source>
</evidence>